<reference evidence="8" key="1">
    <citation type="submission" date="2015-11" db="EMBL/GenBank/DDBJ databases">
        <title>De novo transcriptome assembly of four potential Pierce s Disease insect vectors from Arizona vineyards.</title>
        <authorList>
            <person name="Tassone E.E."/>
        </authorList>
    </citation>
    <scope>NUCLEOTIDE SEQUENCE</scope>
</reference>
<evidence type="ECO:0000256" key="1">
    <source>
        <dbReference type="ARBA" id="ARBA00022670"/>
    </source>
</evidence>
<dbReference type="GO" id="GO:0006508">
    <property type="term" value="P:proteolysis"/>
    <property type="evidence" value="ECO:0007669"/>
    <property type="project" value="UniProtKB-KW"/>
</dbReference>
<evidence type="ECO:0000256" key="5">
    <source>
        <dbReference type="ARBA" id="ARBA00023157"/>
    </source>
</evidence>
<dbReference type="PROSITE" id="PS50240">
    <property type="entry name" value="TRYPSIN_DOM"/>
    <property type="match status" value="1"/>
</dbReference>
<gene>
    <name evidence="8" type="ORF">g.17105</name>
</gene>
<dbReference type="Pfam" id="PF00089">
    <property type="entry name" value="Trypsin"/>
    <property type="match status" value="1"/>
</dbReference>
<evidence type="ECO:0000256" key="2">
    <source>
        <dbReference type="ARBA" id="ARBA00022801"/>
    </source>
</evidence>
<organism evidence="8">
    <name type="scientific">Homalodisca liturata</name>
    <dbReference type="NCBI Taxonomy" id="320908"/>
    <lineage>
        <taxon>Eukaryota</taxon>
        <taxon>Metazoa</taxon>
        <taxon>Ecdysozoa</taxon>
        <taxon>Arthropoda</taxon>
        <taxon>Hexapoda</taxon>
        <taxon>Insecta</taxon>
        <taxon>Pterygota</taxon>
        <taxon>Neoptera</taxon>
        <taxon>Paraneoptera</taxon>
        <taxon>Hemiptera</taxon>
        <taxon>Auchenorrhyncha</taxon>
        <taxon>Membracoidea</taxon>
        <taxon>Cicadellidae</taxon>
        <taxon>Cicadellinae</taxon>
        <taxon>Proconiini</taxon>
        <taxon>Homalodisca</taxon>
    </lineage>
</organism>
<dbReference type="InterPro" id="IPR050430">
    <property type="entry name" value="Peptidase_S1"/>
</dbReference>
<protein>
    <recommendedName>
        <fullName evidence="7">Peptidase S1 domain-containing protein</fullName>
    </recommendedName>
</protein>
<dbReference type="EMBL" id="GECU01014489">
    <property type="protein sequence ID" value="JAS93217.1"/>
    <property type="molecule type" value="Transcribed_RNA"/>
</dbReference>
<dbReference type="AlphaFoldDB" id="A0A1B6J223"/>
<keyword evidence="6" id="KW-0732">Signal</keyword>
<keyword evidence="5" id="KW-1015">Disulfide bond</keyword>
<dbReference type="CDD" id="cd00190">
    <property type="entry name" value="Tryp_SPc"/>
    <property type="match status" value="1"/>
</dbReference>
<keyword evidence="2" id="KW-0378">Hydrolase</keyword>
<keyword evidence="1" id="KW-0645">Protease</keyword>
<dbReference type="SMART" id="SM00020">
    <property type="entry name" value="Tryp_SPc"/>
    <property type="match status" value="1"/>
</dbReference>
<dbReference type="InterPro" id="IPR001254">
    <property type="entry name" value="Trypsin_dom"/>
</dbReference>
<name>A0A1B6J223_9HEMI</name>
<evidence type="ECO:0000256" key="3">
    <source>
        <dbReference type="ARBA" id="ARBA00022825"/>
    </source>
</evidence>
<feature type="domain" description="Peptidase S1" evidence="7">
    <location>
        <begin position="43"/>
        <end position="267"/>
    </location>
</feature>
<evidence type="ECO:0000259" key="7">
    <source>
        <dbReference type="PROSITE" id="PS50240"/>
    </source>
</evidence>
<evidence type="ECO:0000256" key="6">
    <source>
        <dbReference type="SAM" id="SignalP"/>
    </source>
</evidence>
<dbReference type="GO" id="GO:0004252">
    <property type="term" value="F:serine-type endopeptidase activity"/>
    <property type="evidence" value="ECO:0007669"/>
    <property type="project" value="InterPro"/>
</dbReference>
<dbReference type="InterPro" id="IPR043504">
    <property type="entry name" value="Peptidase_S1_PA_chymotrypsin"/>
</dbReference>
<dbReference type="Gene3D" id="2.40.10.10">
    <property type="entry name" value="Trypsin-like serine proteases"/>
    <property type="match status" value="1"/>
</dbReference>
<accession>A0A1B6J223</accession>
<evidence type="ECO:0000313" key="8">
    <source>
        <dbReference type="EMBL" id="JAS93217.1"/>
    </source>
</evidence>
<keyword evidence="4" id="KW-0865">Zymogen</keyword>
<dbReference type="PANTHER" id="PTHR24276">
    <property type="entry name" value="POLYSERASE-RELATED"/>
    <property type="match status" value="1"/>
</dbReference>
<dbReference type="PANTHER" id="PTHR24276:SF97">
    <property type="entry name" value="GH13245P2-RELATED"/>
    <property type="match status" value="1"/>
</dbReference>
<sequence length="271" mass="30337">MDTRCVSLVSFFILGVTSVICRESDEFISKTSSTQENDAKLGIFHGHKTTIKKHPYLVALVTDGSLDCAGAIVGRSWVLTAGICGENVDPTRTTVVAGSSDYSTGQVYRIQEVKVHPNYSQLLDYDYACVQVKGRFRWGRTVRPTRLPQQEPTINTTMVVAGWGHTKPDEVEGFNRGLREGKMYWFNTTICNFYFYNLTWSDRMACAYNPGKTTLCTNDWGDPFINKGVLYGIFIAVSSTGYCTKDAFPVILADVFAVTSWIKNTTNIEKY</sequence>
<keyword evidence="3" id="KW-0720">Serine protease</keyword>
<dbReference type="SUPFAM" id="SSF50494">
    <property type="entry name" value="Trypsin-like serine proteases"/>
    <property type="match status" value="1"/>
</dbReference>
<dbReference type="InterPro" id="IPR009003">
    <property type="entry name" value="Peptidase_S1_PA"/>
</dbReference>
<dbReference type="FunFam" id="2.40.10.10:FF:000068">
    <property type="entry name" value="transmembrane protease serine 2"/>
    <property type="match status" value="1"/>
</dbReference>
<proteinExistence type="predicted"/>
<feature type="signal peptide" evidence="6">
    <location>
        <begin position="1"/>
        <end position="21"/>
    </location>
</feature>
<evidence type="ECO:0000256" key="4">
    <source>
        <dbReference type="ARBA" id="ARBA00023145"/>
    </source>
</evidence>
<feature type="chain" id="PRO_5008585608" description="Peptidase S1 domain-containing protein" evidence="6">
    <location>
        <begin position="22"/>
        <end position="271"/>
    </location>
</feature>